<evidence type="ECO:0000313" key="1">
    <source>
        <dbReference type="EMBL" id="MCZ0863264.1"/>
    </source>
</evidence>
<dbReference type="EMBL" id="JAPTGC010000012">
    <property type="protein sequence ID" value="MCZ0863264.1"/>
    <property type="molecule type" value="Genomic_DNA"/>
</dbReference>
<protein>
    <recommendedName>
        <fullName evidence="3">Secreted protein</fullName>
    </recommendedName>
</protein>
<sequence>MGASRAFAVALATATPPARLRTGWRATKSKCDERSCGAKRRICVICVSFFIMPTPEILTLS</sequence>
<evidence type="ECO:0008006" key="3">
    <source>
        <dbReference type="Google" id="ProtNLM"/>
    </source>
</evidence>
<organism evidence="1 2">
    <name type="scientific">Methanocorpusculum vombati</name>
    <dbReference type="NCBI Taxonomy" id="3002864"/>
    <lineage>
        <taxon>Archaea</taxon>
        <taxon>Methanobacteriati</taxon>
        <taxon>Methanobacteriota</taxon>
        <taxon>Stenosarchaea group</taxon>
        <taxon>Methanomicrobia</taxon>
        <taxon>Methanomicrobiales</taxon>
        <taxon>Methanocorpusculaceae</taxon>
        <taxon>Methanocorpusculum</taxon>
    </lineage>
</organism>
<comment type="caution">
    <text evidence="1">The sequence shown here is derived from an EMBL/GenBank/DDBJ whole genome shotgun (WGS) entry which is preliminary data.</text>
</comment>
<accession>A0ABT4INC0</accession>
<proteinExistence type="predicted"/>
<dbReference type="RefSeq" id="WP_268923524.1">
    <property type="nucleotide sequence ID" value="NZ_JAPTGC010000012.1"/>
</dbReference>
<gene>
    <name evidence="1" type="ORF">O0S09_08395</name>
</gene>
<evidence type="ECO:0000313" key="2">
    <source>
        <dbReference type="Proteomes" id="UP001141336"/>
    </source>
</evidence>
<name>A0ABT4INC0_9EURY</name>
<keyword evidence="2" id="KW-1185">Reference proteome</keyword>
<dbReference type="Proteomes" id="UP001141336">
    <property type="component" value="Unassembled WGS sequence"/>
</dbReference>
<reference evidence="1" key="1">
    <citation type="submission" date="2022-12" db="EMBL/GenBank/DDBJ databases">
        <title>Isolation and characterisation of novel Methanocorpusculum spp. from native Australian herbivores indicates the genus is ancestrally host-associated.</title>
        <authorList>
            <person name="Volmer J.G."/>
            <person name="Soo R.M."/>
            <person name="Evans P.N."/>
            <person name="Hoedt E.C."/>
            <person name="Astorga Alsina A.L."/>
            <person name="Woodcroft B.J."/>
            <person name="Tyson G.W."/>
            <person name="Hugenholtz P."/>
            <person name="Morrison M."/>
        </authorList>
    </citation>
    <scope>NUCLEOTIDE SEQUENCE</scope>
    <source>
        <strain evidence="1">CW153</strain>
    </source>
</reference>